<dbReference type="EMBL" id="VLKI01000014">
    <property type="protein sequence ID" value="TWH83035.1"/>
    <property type="molecule type" value="Genomic_DNA"/>
</dbReference>
<dbReference type="Pfam" id="PF00206">
    <property type="entry name" value="Lyase_1"/>
    <property type="match status" value="1"/>
</dbReference>
<organism evidence="3 4">
    <name type="scientific">Cytobacillus oceanisediminis</name>
    <dbReference type="NCBI Taxonomy" id="665099"/>
    <lineage>
        <taxon>Bacteria</taxon>
        <taxon>Bacillati</taxon>
        <taxon>Bacillota</taxon>
        <taxon>Bacilli</taxon>
        <taxon>Bacillales</taxon>
        <taxon>Bacillaceae</taxon>
        <taxon>Cytobacillus</taxon>
    </lineage>
</organism>
<dbReference type="GO" id="GO:0016829">
    <property type="term" value="F:lyase activity"/>
    <property type="evidence" value="ECO:0007669"/>
    <property type="project" value="UniProtKB-KW"/>
</dbReference>
<dbReference type="SUPFAM" id="SSF48557">
    <property type="entry name" value="L-aspartase-like"/>
    <property type="match status" value="1"/>
</dbReference>
<accession>A0A562JJ56</accession>
<comment type="caution">
    <text evidence="3">The sequence shown here is derived from an EMBL/GenBank/DDBJ whole genome shotgun (WGS) entry which is preliminary data.</text>
</comment>
<evidence type="ECO:0000256" key="1">
    <source>
        <dbReference type="ARBA" id="ARBA00023239"/>
    </source>
</evidence>
<dbReference type="AlphaFoldDB" id="A0A562JJ56"/>
<sequence>MECAYTGLNADPKYIEAVVAYLSVISGLPLTRAEHLVDATQNTDAYTELS</sequence>
<dbReference type="InterPro" id="IPR008948">
    <property type="entry name" value="L-Aspartase-like"/>
</dbReference>
<gene>
    <name evidence="3" type="ORF">IQ19_04017</name>
</gene>
<dbReference type="Proteomes" id="UP000318667">
    <property type="component" value="Unassembled WGS sequence"/>
</dbReference>
<dbReference type="InterPro" id="IPR022761">
    <property type="entry name" value="Fumarate_lyase_N"/>
</dbReference>
<keyword evidence="1 3" id="KW-0456">Lyase</keyword>
<feature type="domain" description="Fumarate lyase N-terminal" evidence="2">
    <location>
        <begin position="4"/>
        <end position="49"/>
    </location>
</feature>
<evidence type="ECO:0000313" key="4">
    <source>
        <dbReference type="Proteomes" id="UP000318667"/>
    </source>
</evidence>
<evidence type="ECO:0000259" key="2">
    <source>
        <dbReference type="Pfam" id="PF00206"/>
    </source>
</evidence>
<name>A0A562JJ56_9BACI</name>
<keyword evidence="4" id="KW-1185">Reference proteome</keyword>
<reference evidence="3 4" key="1">
    <citation type="journal article" date="2015" name="Stand. Genomic Sci.">
        <title>Genomic Encyclopedia of Bacterial and Archaeal Type Strains, Phase III: the genomes of soil and plant-associated and newly described type strains.</title>
        <authorList>
            <person name="Whitman W.B."/>
            <person name="Woyke T."/>
            <person name="Klenk H.P."/>
            <person name="Zhou Y."/>
            <person name="Lilburn T.G."/>
            <person name="Beck B.J."/>
            <person name="De Vos P."/>
            <person name="Vandamme P."/>
            <person name="Eisen J.A."/>
            <person name="Garrity G."/>
            <person name="Hugenholtz P."/>
            <person name="Kyrpides N.C."/>
        </authorList>
    </citation>
    <scope>NUCLEOTIDE SEQUENCE [LARGE SCALE GENOMIC DNA]</scope>
    <source>
        <strain evidence="3 4">CGMCC 1.10115</strain>
    </source>
</reference>
<proteinExistence type="predicted"/>
<evidence type="ECO:0000313" key="3">
    <source>
        <dbReference type="EMBL" id="TWH83035.1"/>
    </source>
</evidence>
<protein>
    <submittedName>
        <fullName evidence="3">Aspartate ammonia-lyase</fullName>
    </submittedName>
</protein>